<protein>
    <submittedName>
        <fullName evidence="2">Uncharacterized protein</fullName>
    </submittedName>
</protein>
<dbReference type="PROSITE" id="PS51257">
    <property type="entry name" value="PROKAR_LIPOPROTEIN"/>
    <property type="match status" value="1"/>
</dbReference>
<feature type="compositionally biased region" description="Low complexity" evidence="1">
    <location>
        <begin position="52"/>
        <end position="61"/>
    </location>
</feature>
<feature type="region of interest" description="Disordered" evidence="1">
    <location>
        <begin position="46"/>
        <end position="78"/>
    </location>
</feature>
<evidence type="ECO:0000256" key="1">
    <source>
        <dbReference type="SAM" id="MobiDB-lite"/>
    </source>
</evidence>
<dbReference type="HOGENOM" id="CLU_1625080_0_0_9"/>
<gene>
    <name evidence="2" type="ORF">BN1050_01568</name>
</gene>
<reference evidence="2" key="1">
    <citation type="submission" date="2014-07" db="EMBL/GenBank/DDBJ databases">
        <authorList>
            <person name="Urmite Genomes Urmite Genomes"/>
        </authorList>
    </citation>
    <scope>NUCLEOTIDE SEQUENCE</scope>
    <source>
        <strain evidence="2">13S34_air</strain>
    </source>
</reference>
<sequence>MKQLAMVFAVLLLTACNVKPEAEAPVENIEPIREQTTVAPIEKPVEKEEPKVQPVAVQTEPVVEEEPPPPAPPATSGLSRQEMSMYLIPISQEIMQVLYVNASEYDFPPFYQFEHSILALATPEMTQQVRAFYRFSERESPLQCYSTPFRSGMRVRSNTEYHE</sequence>
<evidence type="ECO:0000313" key="2">
    <source>
        <dbReference type="EMBL" id="CEA03444.1"/>
    </source>
</evidence>
<organism evidence="2">
    <name type="scientific">Metalysinibacillus saudimassiliensis</name>
    <dbReference type="NCBI Taxonomy" id="1461583"/>
    <lineage>
        <taxon>Bacteria</taxon>
        <taxon>Bacillati</taxon>
        <taxon>Bacillota</taxon>
        <taxon>Bacilli</taxon>
        <taxon>Bacillales</taxon>
        <taxon>Caryophanaceae</taxon>
        <taxon>Metalysinibacillus</taxon>
    </lineage>
</organism>
<name>A0A078MB44_9BACL</name>
<dbReference type="PATRIC" id="fig|1461583.4.peg.1508"/>
<accession>A0A078MB44</accession>
<dbReference type="AlphaFoldDB" id="A0A078MB44"/>
<dbReference type="EMBL" id="LN483075">
    <property type="protein sequence ID" value="CEA03444.1"/>
    <property type="molecule type" value="Genomic_DNA"/>
</dbReference>
<proteinExistence type="predicted"/>